<dbReference type="PROSITE" id="PS50940">
    <property type="entry name" value="CHIT_BIND_II"/>
    <property type="match status" value="3"/>
</dbReference>
<evidence type="ECO:0000313" key="9">
    <source>
        <dbReference type="EnsemblMetazoa" id="ACUA019371-PA"/>
    </source>
</evidence>
<evidence type="ECO:0000256" key="5">
    <source>
        <dbReference type="ARBA" id="ARBA00023180"/>
    </source>
</evidence>
<evidence type="ECO:0000256" key="3">
    <source>
        <dbReference type="ARBA" id="ARBA00022737"/>
    </source>
</evidence>
<keyword evidence="5" id="KW-0325">Glycoprotein</keyword>
<feature type="domain" description="Chitin-binding type-2" evidence="8">
    <location>
        <begin position="224"/>
        <end position="284"/>
    </location>
</feature>
<dbReference type="InterPro" id="IPR051940">
    <property type="entry name" value="Chitin_bind-dev_reg"/>
</dbReference>
<dbReference type="AlphaFoldDB" id="A0A182MIY2"/>
<feature type="chain" id="PRO_5008128388" description="Chitin-binding type-2 domain-containing protein" evidence="7">
    <location>
        <begin position="25"/>
        <end position="289"/>
    </location>
</feature>
<evidence type="ECO:0000259" key="8">
    <source>
        <dbReference type="PROSITE" id="PS50940"/>
    </source>
</evidence>
<evidence type="ECO:0000256" key="1">
    <source>
        <dbReference type="ARBA" id="ARBA00022669"/>
    </source>
</evidence>
<evidence type="ECO:0000256" key="6">
    <source>
        <dbReference type="SAM" id="MobiDB-lite"/>
    </source>
</evidence>
<dbReference type="PROSITE" id="PS51257">
    <property type="entry name" value="PROKAR_LIPOPROTEIN"/>
    <property type="match status" value="1"/>
</dbReference>
<keyword evidence="10" id="KW-1185">Reference proteome</keyword>
<dbReference type="PANTHER" id="PTHR23301:SF0">
    <property type="entry name" value="CHITIN-BINDING TYPE-2 DOMAIN-CONTAINING PROTEIN-RELATED"/>
    <property type="match status" value="1"/>
</dbReference>
<feature type="domain" description="Chitin-binding type-2" evidence="8">
    <location>
        <begin position="39"/>
        <end position="99"/>
    </location>
</feature>
<evidence type="ECO:0000256" key="7">
    <source>
        <dbReference type="SAM" id="SignalP"/>
    </source>
</evidence>
<evidence type="ECO:0000256" key="2">
    <source>
        <dbReference type="ARBA" id="ARBA00022729"/>
    </source>
</evidence>
<name>A0A182MIY2_9DIPT</name>
<dbReference type="VEuPathDB" id="VectorBase:ACUA019371"/>
<dbReference type="PANTHER" id="PTHR23301">
    <property type="entry name" value="CHITIN BINDING PERITROPHIN-A"/>
    <property type="match status" value="1"/>
</dbReference>
<reference evidence="10" key="1">
    <citation type="submission" date="2013-09" db="EMBL/GenBank/DDBJ databases">
        <title>The Genome Sequence of Anopheles culicifacies species A.</title>
        <authorList>
            <consortium name="The Broad Institute Genomics Platform"/>
            <person name="Neafsey D.E."/>
            <person name="Besansky N."/>
            <person name="Howell P."/>
            <person name="Walton C."/>
            <person name="Young S.K."/>
            <person name="Zeng Q."/>
            <person name="Gargeya S."/>
            <person name="Fitzgerald M."/>
            <person name="Haas B."/>
            <person name="Abouelleil A."/>
            <person name="Allen A.W."/>
            <person name="Alvarado L."/>
            <person name="Arachchi H.M."/>
            <person name="Berlin A.M."/>
            <person name="Chapman S.B."/>
            <person name="Gainer-Dewar J."/>
            <person name="Goldberg J."/>
            <person name="Griggs A."/>
            <person name="Gujja S."/>
            <person name="Hansen M."/>
            <person name="Howarth C."/>
            <person name="Imamovic A."/>
            <person name="Ireland A."/>
            <person name="Larimer J."/>
            <person name="McCowan C."/>
            <person name="Murphy C."/>
            <person name="Pearson M."/>
            <person name="Poon T.W."/>
            <person name="Priest M."/>
            <person name="Roberts A."/>
            <person name="Saif S."/>
            <person name="Shea T."/>
            <person name="Sisk P."/>
            <person name="Sykes S."/>
            <person name="Wortman J."/>
            <person name="Nusbaum C."/>
            <person name="Birren B."/>
        </authorList>
    </citation>
    <scope>NUCLEOTIDE SEQUENCE [LARGE SCALE GENOMIC DNA]</scope>
    <source>
        <strain evidence="10">A-37</strain>
    </source>
</reference>
<dbReference type="SMART" id="SM00494">
    <property type="entry name" value="ChtBD2"/>
    <property type="match status" value="3"/>
</dbReference>
<reference evidence="9" key="2">
    <citation type="submission" date="2020-05" db="UniProtKB">
        <authorList>
            <consortium name="EnsemblMetazoa"/>
        </authorList>
    </citation>
    <scope>IDENTIFICATION</scope>
    <source>
        <strain evidence="9">A-37</strain>
    </source>
</reference>
<dbReference type="InterPro" id="IPR002557">
    <property type="entry name" value="Chitin-bd_dom"/>
</dbReference>
<dbReference type="EMBL" id="AXCM01002803">
    <property type="status" value="NOT_ANNOTATED_CDS"/>
    <property type="molecule type" value="Genomic_DNA"/>
</dbReference>
<accession>A0A182MIY2</accession>
<dbReference type="InterPro" id="IPR036508">
    <property type="entry name" value="Chitin-bd_dom_sf"/>
</dbReference>
<proteinExistence type="predicted"/>
<dbReference type="GO" id="GO:0008061">
    <property type="term" value="F:chitin binding"/>
    <property type="evidence" value="ECO:0007669"/>
    <property type="project" value="UniProtKB-KW"/>
</dbReference>
<dbReference type="GO" id="GO:0005576">
    <property type="term" value="C:extracellular region"/>
    <property type="evidence" value="ECO:0007669"/>
    <property type="project" value="InterPro"/>
</dbReference>
<feature type="region of interest" description="Disordered" evidence="6">
    <location>
        <begin position="114"/>
        <end position="133"/>
    </location>
</feature>
<keyword evidence="2 7" id="KW-0732">Signal</keyword>
<dbReference type="SUPFAM" id="SSF57625">
    <property type="entry name" value="Invertebrate chitin-binding proteins"/>
    <property type="match status" value="3"/>
</dbReference>
<evidence type="ECO:0000256" key="4">
    <source>
        <dbReference type="ARBA" id="ARBA00023157"/>
    </source>
</evidence>
<keyword evidence="3" id="KW-0677">Repeat</keyword>
<dbReference type="Pfam" id="PF01607">
    <property type="entry name" value="CBM_14"/>
    <property type="match status" value="3"/>
</dbReference>
<feature type="domain" description="Chitin-binding type-2" evidence="8">
    <location>
        <begin position="135"/>
        <end position="195"/>
    </location>
</feature>
<dbReference type="STRING" id="139723.A0A182MIY2"/>
<dbReference type="Gene3D" id="2.170.140.10">
    <property type="entry name" value="Chitin binding domain"/>
    <property type="match status" value="3"/>
</dbReference>
<organism evidence="9 10">
    <name type="scientific">Anopheles culicifacies</name>
    <dbReference type="NCBI Taxonomy" id="139723"/>
    <lineage>
        <taxon>Eukaryota</taxon>
        <taxon>Metazoa</taxon>
        <taxon>Ecdysozoa</taxon>
        <taxon>Arthropoda</taxon>
        <taxon>Hexapoda</taxon>
        <taxon>Insecta</taxon>
        <taxon>Pterygota</taxon>
        <taxon>Neoptera</taxon>
        <taxon>Endopterygota</taxon>
        <taxon>Diptera</taxon>
        <taxon>Nematocera</taxon>
        <taxon>Culicoidea</taxon>
        <taxon>Culicidae</taxon>
        <taxon>Anophelinae</taxon>
        <taxon>Anopheles</taxon>
        <taxon>culicifacies species complex</taxon>
    </lineage>
</organism>
<sequence>MGVLDQKVKMFLVLWFAIVGLACGTELAPKNTAGECTTDARCPLIDNSLYSVFLPHQTQCDKFYHCAYGKACEWTCPSGLHWSTLLNRCEWPSVACCDPSVDCLSLNPSTSTTTTTTTVATPGNTPSTSSPCSDDARCPLDDDQSRPKLLSHETDCGSFYACSYGKRCPLKCPAGQHFSVQLQRCDWPQFACCDATISCQQLPTTVVVPTVVPSDAPSSNCLPDTRCPLGDDPLKPVLLAVPGNCGAFYKCRIGEACLLSCPTGQHFSQTLQVCEWPAVACCDPSIPCT</sequence>
<evidence type="ECO:0000313" key="10">
    <source>
        <dbReference type="Proteomes" id="UP000075883"/>
    </source>
</evidence>
<keyword evidence="4" id="KW-1015">Disulfide bond</keyword>
<protein>
    <recommendedName>
        <fullName evidence="8">Chitin-binding type-2 domain-containing protein</fullName>
    </recommendedName>
</protein>
<dbReference type="Proteomes" id="UP000075883">
    <property type="component" value="Unassembled WGS sequence"/>
</dbReference>
<dbReference type="EnsemblMetazoa" id="ACUA019371-RA">
    <property type="protein sequence ID" value="ACUA019371-PA"/>
    <property type="gene ID" value="ACUA019371"/>
</dbReference>
<feature type="compositionally biased region" description="Low complexity" evidence="6">
    <location>
        <begin position="114"/>
        <end position="128"/>
    </location>
</feature>
<feature type="signal peptide" evidence="7">
    <location>
        <begin position="1"/>
        <end position="24"/>
    </location>
</feature>
<keyword evidence="1" id="KW-0147">Chitin-binding</keyword>